<reference evidence="2 3" key="1">
    <citation type="submission" date="2021-01" db="EMBL/GenBank/DDBJ databases">
        <title>Whole genome shotgun sequence of Catellatospora coxensis NBRC 107359.</title>
        <authorList>
            <person name="Komaki H."/>
            <person name="Tamura T."/>
        </authorList>
    </citation>
    <scope>NUCLEOTIDE SEQUENCE [LARGE SCALE GENOMIC DNA]</scope>
    <source>
        <strain evidence="2 3">NBRC 107359</strain>
    </source>
</reference>
<dbReference type="PRINTS" id="PR00368">
    <property type="entry name" value="FADPNR"/>
</dbReference>
<dbReference type="PANTHER" id="PTHR43539:SF78">
    <property type="entry name" value="FLAVIN-CONTAINING MONOOXYGENASE"/>
    <property type="match status" value="1"/>
</dbReference>
<name>A0A8J3KXH0_9ACTN</name>
<dbReference type="PANTHER" id="PTHR43539">
    <property type="entry name" value="FLAVIN-BINDING MONOOXYGENASE-LIKE PROTEIN (AFU_ORTHOLOGUE AFUA_4G09220)"/>
    <property type="match status" value="1"/>
</dbReference>
<keyword evidence="3" id="KW-1185">Reference proteome</keyword>
<protein>
    <submittedName>
        <fullName evidence="2">Monooxygenase</fullName>
    </submittedName>
</protein>
<dbReference type="InterPro" id="IPR036188">
    <property type="entry name" value="FAD/NAD-bd_sf"/>
</dbReference>
<dbReference type="InterPro" id="IPR050982">
    <property type="entry name" value="Auxin_biosynth/cation_transpt"/>
</dbReference>
<accession>A0A8J3KXH0</accession>
<dbReference type="AlphaFoldDB" id="A0A8J3KXH0"/>
<dbReference type="EMBL" id="BONI01000002">
    <property type="protein sequence ID" value="GIG03760.1"/>
    <property type="molecule type" value="Genomic_DNA"/>
</dbReference>
<sequence length="360" mass="38276">MIRRMTLFDAVVIGGGQSGLAAAGALQAHGRHPLVLEAGGAPTGSWARYYDSLTLFSPARHSALPGMPFPGDPDRYPHRDEVVAYLAAYAEHLGVPIRTRSRVTSVQQASDGFTVHTDADTLHTPIIVAATGGFGRPHRPDLPGLATYTGTVLHAADYRSPTPFSGQHVIVVGAGNSAVQIATELATVATVTLATRQPVRWFPQRPLGRDLHWWLKTTGLDTSPLGRLLAGGHRGAPVLDDGRYRAAVAAGAPRHRLMFTGLHGNTATWTDGSREDVHAIVLATGYRPDLGYLHELGALDADGRPRHRGGVSITHPGLGYVGLELQRSFASATLRGVGADAARVVARLTARRTSQVEPAR</sequence>
<evidence type="ECO:0000313" key="3">
    <source>
        <dbReference type="Proteomes" id="UP000630887"/>
    </source>
</evidence>
<dbReference type="Pfam" id="PF13738">
    <property type="entry name" value="Pyr_redox_3"/>
    <property type="match status" value="1"/>
</dbReference>
<evidence type="ECO:0000256" key="1">
    <source>
        <dbReference type="ARBA" id="ARBA00023002"/>
    </source>
</evidence>
<organism evidence="2 3">
    <name type="scientific">Catellatospora coxensis</name>
    <dbReference type="NCBI Taxonomy" id="310354"/>
    <lineage>
        <taxon>Bacteria</taxon>
        <taxon>Bacillati</taxon>
        <taxon>Actinomycetota</taxon>
        <taxon>Actinomycetes</taxon>
        <taxon>Micromonosporales</taxon>
        <taxon>Micromonosporaceae</taxon>
        <taxon>Catellatospora</taxon>
    </lineage>
</organism>
<gene>
    <name evidence="2" type="ORF">Cco03nite_04600</name>
</gene>
<proteinExistence type="predicted"/>
<dbReference type="Gene3D" id="3.50.50.60">
    <property type="entry name" value="FAD/NAD(P)-binding domain"/>
    <property type="match status" value="1"/>
</dbReference>
<keyword evidence="2" id="KW-0503">Monooxygenase</keyword>
<dbReference type="PRINTS" id="PR00469">
    <property type="entry name" value="PNDRDTASEII"/>
</dbReference>
<evidence type="ECO:0000313" key="2">
    <source>
        <dbReference type="EMBL" id="GIG03760.1"/>
    </source>
</evidence>
<dbReference type="Proteomes" id="UP000630887">
    <property type="component" value="Unassembled WGS sequence"/>
</dbReference>
<comment type="caution">
    <text evidence="2">The sequence shown here is derived from an EMBL/GenBank/DDBJ whole genome shotgun (WGS) entry which is preliminary data.</text>
</comment>
<dbReference type="GO" id="GO:0050660">
    <property type="term" value="F:flavin adenine dinucleotide binding"/>
    <property type="evidence" value="ECO:0007669"/>
    <property type="project" value="TreeGrafter"/>
</dbReference>
<dbReference type="GO" id="GO:0004497">
    <property type="term" value="F:monooxygenase activity"/>
    <property type="evidence" value="ECO:0007669"/>
    <property type="project" value="UniProtKB-KW"/>
</dbReference>
<keyword evidence="1" id="KW-0560">Oxidoreductase</keyword>
<dbReference type="SUPFAM" id="SSF51905">
    <property type="entry name" value="FAD/NAD(P)-binding domain"/>
    <property type="match status" value="2"/>
</dbReference>